<dbReference type="InterPro" id="IPR045031">
    <property type="entry name" value="DHP_synth-like"/>
</dbReference>
<reference evidence="16" key="1">
    <citation type="submission" date="2015-07" db="EMBL/GenBank/DDBJ databases">
        <title>Draft genome sequence of the purine-degrading Gottschalkia purinilyticum DSM 1384 (formerly Clostridium purinilyticum).</title>
        <authorList>
            <person name="Poehlein A."/>
            <person name="Schiel-Bengelsdorf B."/>
            <person name="Bengelsdorf F.R."/>
            <person name="Daniel R."/>
            <person name="Duerre P."/>
        </authorList>
    </citation>
    <scope>NUCLEOTIDE SEQUENCE [LARGE SCALE GENOMIC DNA]</scope>
    <source>
        <strain evidence="16">DSM 1384</strain>
    </source>
</reference>
<evidence type="ECO:0000256" key="8">
    <source>
        <dbReference type="ARBA" id="ARBA00022723"/>
    </source>
</evidence>
<keyword evidence="9 13" id="KW-0460">Magnesium</keyword>
<dbReference type="STRING" id="1503.CLPU_4c02470"/>
<dbReference type="OrthoDB" id="9811744at2"/>
<evidence type="ECO:0000259" key="14">
    <source>
        <dbReference type="PROSITE" id="PS50972"/>
    </source>
</evidence>
<accession>A0A0L0WCL4</accession>
<evidence type="ECO:0000256" key="13">
    <source>
        <dbReference type="RuleBase" id="RU361205"/>
    </source>
</evidence>
<comment type="function">
    <text evidence="12 13">Catalyzes the condensation of para-aminobenzoate (pABA) with 6-hydroxymethyl-7,8-dihydropterin diphosphate (DHPt-PP) to form 7,8-dihydropteroate (H2Pte), the immediate precursor of folate derivatives.</text>
</comment>
<organism evidence="15 16">
    <name type="scientific">Gottschalkia purinilytica</name>
    <name type="common">Clostridium purinilyticum</name>
    <dbReference type="NCBI Taxonomy" id="1503"/>
    <lineage>
        <taxon>Bacteria</taxon>
        <taxon>Bacillati</taxon>
        <taxon>Bacillota</taxon>
        <taxon>Tissierellia</taxon>
        <taxon>Tissierellales</taxon>
        <taxon>Gottschalkiaceae</taxon>
        <taxon>Gottschalkia</taxon>
    </lineage>
</organism>
<keyword evidence="8 13" id="KW-0479">Metal-binding</keyword>
<evidence type="ECO:0000256" key="6">
    <source>
        <dbReference type="ARBA" id="ARBA00016919"/>
    </source>
</evidence>
<evidence type="ECO:0000256" key="10">
    <source>
        <dbReference type="ARBA" id="ARBA00022909"/>
    </source>
</evidence>
<evidence type="ECO:0000313" key="16">
    <source>
        <dbReference type="Proteomes" id="UP000037267"/>
    </source>
</evidence>
<dbReference type="NCBIfam" id="TIGR01496">
    <property type="entry name" value="DHPS"/>
    <property type="match status" value="1"/>
</dbReference>
<dbReference type="InterPro" id="IPR006390">
    <property type="entry name" value="DHP_synth_dom"/>
</dbReference>
<dbReference type="EMBL" id="LGSS01000004">
    <property type="protein sequence ID" value="KNF09201.1"/>
    <property type="molecule type" value="Genomic_DNA"/>
</dbReference>
<gene>
    <name evidence="15" type="primary">folP</name>
    <name evidence="15" type="ORF">CLPU_4c02470</name>
</gene>
<dbReference type="CDD" id="cd00739">
    <property type="entry name" value="DHPS"/>
    <property type="match status" value="1"/>
</dbReference>
<evidence type="ECO:0000256" key="4">
    <source>
        <dbReference type="ARBA" id="ARBA00009503"/>
    </source>
</evidence>
<dbReference type="PANTHER" id="PTHR20941">
    <property type="entry name" value="FOLATE SYNTHESIS PROTEINS"/>
    <property type="match status" value="1"/>
</dbReference>
<sequence length="288" mass="31849">MRNIAYRLNRKINVKCGDYELNLGTKTYVMGILNITPDSFSDGGNFFELENAIKHAKEMIEEGADIIDVGGESTRPGSEEVSAEDELERVLPVVKRLAKEVKAPISVDTYKAIVADKVLEAGAHIINDIWGLQKDPDMANVVAKYNVPVVIMHNQIGTEYKNDIMEEICRFLRKSIDIALKAGIKPENIILDPGIGFGKTSEQNMEVMARLGELNDLGYPILLGTSRKSMIGKILDLPSEERVEGTIATSVMGVIQASDIVRVHDIKENVRAIKVTDAIVRGIMPWTK</sequence>
<dbReference type="PANTHER" id="PTHR20941:SF1">
    <property type="entry name" value="FOLIC ACID SYNTHESIS PROTEIN FOL1"/>
    <property type="match status" value="1"/>
</dbReference>
<dbReference type="RefSeq" id="WP_050354769.1">
    <property type="nucleotide sequence ID" value="NZ_LGSS01000004.1"/>
</dbReference>
<dbReference type="UniPathway" id="UPA00077">
    <property type="reaction ID" value="UER00156"/>
</dbReference>
<dbReference type="FunFam" id="3.20.20.20:FF:000006">
    <property type="entry name" value="Dihydropteroate synthase"/>
    <property type="match status" value="1"/>
</dbReference>
<evidence type="ECO:0000313" key="15">
    <source>
        <dbReference type="EMBL" id="KNF09201.1"/>
    </source>
</evidence>
<name>A0A0L0WCL4_GOTPU</name>
<dbReference type="GO" id="GO:0046872">
    <property type="term" value="F:metal ion binding"/>
    <property type="evidence" value="ECO:0007669"/>
    <property type="project" value="UniProtKB-KW"/>
</dbReference>
<dbReference type="PROSITE" id="PS00793">
    <property type="entry name" value="DHPS_2"/>
    <property type="match status" value="1"/>
</dbReference>
<comment type="pathway">
    <text evidence="3 13">Cofactor biosynthesis; tetrahydrofolate biosynthesis; 7,8-dihydrofolate from 2-amino-4-hydroxy-6-hydroxymethyl-7,8-dihydropteridine diphosphate and 4-aminobenzoate: step 1/2.</text>
</comment>
<dbReference type="GO" id="GO:0046656">
    <property type="term" value="P:folic acid biosynthetic process"/>
    <property type="evidence" value="ECO:0007669"/>
    <property type="project" value="UniProtKB-KW"/>
</dbReference>
<evidence type="ECO:0000256" key="11">
    <source>
        <dbReference type="ARBA" id="ARBA00030193"/>
    </source>
</evidence>
<dbReference type="PATRIC" id="fig|1503.3.peg.2477"/>
<dbReference type="Pfam" id="PF00809">
    <property type="entry name" value="Pterin_bind"/>
    <property type="match status" value="1"/>
</dbReference>
<protein>
    <recommendedName>
        <fullName evidence="6 13">Dihydropteroate synthase</fullName>
        <shortName evidence="13">DHPS</shortName>
        <ecNumber evidence="5 13">2.5.1.15</ecNumber>
    </recommendedName>
    <alternativeName>
        <fullName evidence="11 13">Dihydropteroate pyrophosphorylase</fullName>
    </alternativeName>
</protein>
<comment type="cofactor">
    <cofactor evidence="2 13">
        <name>Mg(2+)</name>
        <dbReference type="ChEBI" id="CHEBI:18420"/>
    </cofactor>
</comment>
<dbReference type="PROSITE" id="PS50972">
    <property type="entry name" value="PTERIN_BINDING"/>
    <property type="match status" value="1"/>
</dbReference>
<dbReference type="InterPro" id="IPR011005">
    <property type="entry name" value="Dihydropteroate_synth-like_sf"/>
</dbReference>
<dbReference type="AlphaFoldDB" id="A0A0L0WCL4"/>
<keyword evidence="7 13" id="KW-0808">Transferase</keyword>
<feature type="domain" description="Pterin-binding" evidence="14">
    <location>
        <begin position="27"/>
        <end position="274"/>
    </location>
</feature>
<keyword evidence="10 13" id="KW-0289">Folate biosynthesis</keyword>
<evidence type="ECO:0000256" key="12">
    <source>
        <dbReference type="ARBA" id="ARBA00053449"/>
    </source>
</evidence>
<evidence type="ECO:0000256" key="3">
    <source>
        <dbReference type="ARBA" id="ARBA00004763"/>
    </source>
</evidence>
<comment type="caution">
    <text evidence="15">The sequence shown here is derived from an EMBL/GenBank/DDBJ whole genome shotgun (WGS) entry which is preliminary data.</text>
</comment>
<dbReference type="GO" id="GO:0005829">
    <property type="term" value="C:cytosol"/>
    <property type="evidence" value="ECO:0007669"/>
    <property type="project" value="TreeGrafter"/>
</dbReference>
<evidence type="ECO:0000256" key="5">
    <source>
        <dbReference type="ARBA" id="ARBA00012458"/>
    </source>
</evidence>
<dbReference type="EC" id="2.5.1.15" evidence="5 13"/>
<dbReference type="Proteomes" id="UP000037267">
    <property type="component" value="Unassembled WGS sequence"/>
</dbReference>
<evidence type="ECO:0000256" key="9">
    <source>
        <dbReference type="ARBA" id="ARBA00022842"/>
    </source>
</evidence>
<dbReference type="SUPFAM" id="SSF51717">
    <property type="entry name" value="Dihydropteroate synthetase-like"/>
    <property type="match status" value="1"/>
</dbReference>
<evidence type="ECO:0000256" key="1">
    <source>
        <dbReference type="ARBA" id="ARBA00000012"/>
    </source>
</evidence>
<comment type="catalytic activity">
    <reaction evidence="1">
        <text>(7,8-dihydropterin-6-yl)methyl diphosphate + 4-aminobenzoate = 7,8-dihydropteroate + diphosphate</text>
        <dbReference type="Rhea" id="RHEA:19949"/>
        <dbReference type="ChEBI" id="CHEBI:17836"/>
        <dbReference type="ChEBI" id="CHEBI:17839"/>
        <dbReference type="ChEBI" id="CHEBI:33019"/>
        <dbReference type="ChEBI" id="CHEBI:72950"/>
        <dbReference type="EC" id="2.5.1.15"/>
    </reaction>
</comment>
<proteinExistence type="inferred from homology"/>
<keyword evidence="16" id="KW-1185">Reference proteome</keyword>
<dbReference type="InterPro" id="IPR000489">
    <property type="entry name" value="Pterin-binding_dom"/>
</dbReference>
<evidence type="ECO:0000256" key="7">
    <source>
        <dbReference type="ARBA" id="ARBA00022679"/>
    </source>
</evidence>
<dbReference type="Gene3D" id="3.20.20.20">
    <property type="entry name" value="Dihydropteroate synthase-like"/>
    <property type="match status" value="1"/>
</dbReference>
<evidence type="ECO:0000256" key="2">
    <source>
        <dbReference type="ARBA" id="ARBA00001946"/>
    </source>
</evidence>
<dbReference type="GO" id="GO:0046654">
    <property type="term" value="P:tetrahydrofolate biosynthetic process"/>
    <property type="evidence" value="ECO:0007669"/>
    <property type="project" value="UniProtKB-UniPathway"/>
</dbReference>
<dbReference type="GO" id="GO:0004156">
    <property type="term" value="F:dihydropteroate synthase activity"/>
    <property type="evidence" value="ECO:0007669"/>
    <property type="project" value="UniProtKB-EC"/>
</dbReference>
<comment type="similarity">
    <text evidence="4 13">Belongs to the DHPS family.</text>
</comment>
<dbReference type="PROSITE" id="PS00792">
    <property type="entry name" value="DHPS_1"/>
    <property type="match status" value="1"/>
</dbReference>